<dbReference type="Gene3D" id="2.60.40.10">
    <property type="entry name" value="Immunoglobulins"/>
    <property type="match status" value="1"/>
</dbReference>
<evidence type="ECO:0000256" key="4">
    <source>
        <dbReference type="ARBA" id="ARBA00022982"/>
    </source>
</evidence>
<dbReference type="InterPro" id="IPR051684">
    <property type="entry name" value="Electron_Trans/Redox"/>
</dbReference>
<evidence type="ECO:0000256" key="7">
    <source>
        <dbReference type="SAM" id="MobiDB-lite"/>
    </source>
</evidence>
<evidence type="ECO:0000313" key="11">
    <source>
        <dbReference type="Proteomes" id="UP000267268"/>
    </source>
</evidence>
<evidence type="ECO:0000256" key="3">
    <source>
        <dbReference type="ARBA" id="ARBA00022723"/>
    </source>
</evidence>
<dbReference type="SUPFAM" id="SSF54862">
    <property type="entry name" value="4Fe-4S ferredoxins"/>
    <property type="match status" value="1"/>
</dbReference>
<sequence>MKKDLSSQNPDSFRDTISTVDAQGKRVWLYPKKPSGRHYNARKWVAYILIAFFFAGPFIKIAGQPMFMLNVLERKFVILGRLFVPQDFFVFVLVMIAIIIFIVLFTVVFGRVWCGWTCPQTVFMEMVFRRIEYWIEGDANQKRKLDNAPWTREKILKKGAKHTIFIVFSLAIANMVIGYIVGGDELVTMMTHRPADNWPVFLAHIGFAAIFYYVFAKFREQACTQVCPYGRLQGVFLDKDSIVISYDHVRGEPRGKLKKTRKTAQGGCGGCGSSNAAASVKPIVGKPKKPASSLPEIKKPEIKEVTPPTPKEEPKEEVRKMTLQDIDKNISEEKPLGDCIDCKLCVHVCPTGIDIRNGTQLECVNCTACIDACDEVMDKIEKPRGLIRFASANDIEKGQPFKFTSRIKAYTAVLLVMVVGIVFALVKRGDIEATVLRAPGMLYQKAENGDIRNLYTLQVVNKSSVDYNDVKVILVEPEGKITTAGGDMKLEVGGHLDGVFFIDINPKDLDGMKNKITIKLMNGDKELDEITTNFMGPIKK</sequence>
<evidence type="ECO:0000256" key="6">
    <source>
        <dbReference type="ARBA" id="ARBA00023014"/>
    </source>
</evidence>
<dbReference type="Pfam" id="PF13746">
    <property type="entry name" value="Fer4_18"/>
    <property type="match status" value="2"/>
</dbReference>
<feature type="transmembrane region" description="Helical" evidence="8">
    <location>
        <begin position="198"/>
        <end position="215"/>
    </location>
</feature>
<dbReference type="Proteomes" id="UP000267268">
    <property type="component" value="Chromosome 1"/>
</dbReference>
<accession>A0A3Q9FLZ2</accession>
<keyword evidence="1" id="KW-0813">Transport</keyword>
<keyword evidence="8" id="KW-0812">Transmembrane</keyword>
<dbReference type="Pfam" id="PF11614">
    <property type="entry name" value="FixG_C"/>
    <property type="match status" value="1"/>
</dbReference>
<gene>
    <name evidence="10" type="ORF">EI427_01035</name>
</gene>
<dbReference type="InterPro" id="IPR017900">
    <property type="entry name" value="4Fe4S_Fe_S_CS"/>
</dbReference>
<organism evidence="10 11">
    <name type="scientific">Flammeovirga pectinis</name>
    <dbReference type="NCBI Taxonomy" id="2494373"/>
    <lineage>
        <taxon>Bacteria</taxon>
        <taxon>Pseudomonadati</taxon>
        <taxon>Bacteroidota</taxon>
        <taxon>Cytophagia</taxon>
        <taxon>Cytophagales</taxon>
        <taxon>Flammeovirgaceae</taxon>
        <taxon>Flammeovirga</taxon>
    </lineage>
</organism>
<dbReference type="PANTHER" id="PTHR30176">
    <property type="entry name" value="FERREDOXIN-TYPE PROTEIN NAPH"/>
    <property type="match status" value="1"/>
</dbReference>
<dbReference type="InterPro" id="IPR013783">
    <property type="entry name" value="Ig-like_fold"/>
</dbReference>
<dbReference type="OrthoDB" id="9811700at2"/>
<proteinExistence type="predicted"/>
<keyword evidence="8" id="KW-0472">Membrane</keyword>
<evidence type="ECO:0000313" key="10">
    <source>
        <dbReference type="EMBL" id="AZQ60844.1"/>
    </source>
</evidence>
<name>A0A3Q9FLZ2_9BACT</name>
<feature type="region of interest" description="Disordered" evidence="7">
    <location>
        <begin position="286"/>
        <end position="318"/>
    </location>
</feature>
<dbReference type="PROSITE" id="PS00198">
    <property type="entry name" value="4FE4S_FER_1"/>
    <property type="match status" value="1"/>
</dbReference>
<feature type="domain" description="4Fe-4S ferredoxin-type" evidence="9">
    <location>
        <begin position="329"/>
        <end position="358"/>
    </location>
</feature>
<dbReference type="GO" id="GO:0046872">
    <property type="term" value="F:metal ion binding"/>
    <property type="evidence" value="ECO:0007669"/>
    <property type="project" value="UniProtKB-KW"/>
</dbReference>
<keyword evidence="4" id="KW-0249">Electron transport</keyword>
<feature type="transmembrane region" description="Helical" evidence="8">
    <location>
        <begin position="407"/>
        <end position="426"/>
    </location>
</feature>
<feature type="compositionally biased region" description="Basic and acidic residues" evidence="7">
    <location>
        <begin position="296"/>
        <end position="318"/>
    </location>
</feature>
<dbReference type="PROSITE" id="PS51379">
    <property type="entry name" value="4FE4S_FER_2"/>
    <property type="match status" value="1"/>
</dbReference>
<keyword evidence="6" id="KW-0411">Iron-sulfur</keyword>
<dbReference type="AlphaFoldDB" id="A0A3Q9FLZ2"/>
<dbReference type="GO" id="GO:0005886">
    <property type="term" value="C:plasma membrane"/>
    <property type="evidence" value="ECO:0007669"/>
    <property type="project" value="TreeGrafter"/>
</dbReference>
<keyword evidence="2" id="KW-0004">4Fe-4S</keyword>
<evidence type="ECO:0000256" key="5">
    <source>
        <dbReference type="ARBA" id="ARBA00023004"/>
    </source>
</evidence>
<keyword evidence="3" id="KW-0479">Metal-binding</keyword>
<evidence type="ECO:0000256" key="2">
    <source>
        <dbReference type="ARBA" id="ARBA00022485"/>
    </source>
</evidence>
<dbReference type="RefSeq" id="WP_126610813.1">
    <property type="nucleotide sequence ID" value="NZ_CP034562.1"/>
</dbReference>
<dbReference type="PANTHER" id="PTHR30176:SF3">
    <property type="entry name" value="FERREDOXIN-TYPE PROTEIN NAPH"/>
    <property type="match status" value="1"/>
</dbReference>
<dbReference type="EMBL" id="CP034562">
    <property type="protein sequence ID" value="AZQ60844.1"/>
    <property type="molecule type" value="Genomic_DNA"/>
</dbReference>
<evidence type="ECO:0000256" key="1">
    <source>
        <dbReference type="ARBA" id="ARBA00022448"/>
    </source>
</evidence>
<feature type="transmembrane region" description="Helical" evidence="8">
    <location>
        <begin position="44"/>
        <end position="68"/>
    </location>
</feature>
<keyword evidence="8" id="KW-1133">Transmembrane helix</keyword>
<evidence type="ECO:0000259" key="9">
    <source>
        <dbReference type="PROSITE" id="PS51379"/>
    </source>
</evidence>
<dbReference type="InterPro" id="IPR032879">
    <property type="entry name" value="FixG_C"/>
</dbReference>
<protein>
    <submittedName>
        <fullName evidence="10">4Fe-4S binding protein</fullName>
    </submittedName>
</protein>
<evidence type="ECO:0000256" key="8">
    <source>
        <dbReference type="SAM" id="Phobius"/>
    </source>
</evidence>
<feature type="transmembrane region" description="Helical" evidence="8">
    <location>
        <begin position="162"/>
        <end position="182"/>
    </location>
</feature>
<feature type="transmembrane region" description="Helical" evidence="8">
    <location>
        <begin position="88"/>
        <end position="114"/>
    </location>
</feature>
<dbReference type="GO" id="GO:0051539">
    <property type="term" value="F:4 iron, 4 sulfur cluster binding"/>
    <property type="evidence" value="ECO:0007669"/>
    <property type="project" value="UniProtKB-KW"/>
</dbReference>
<keyword evidence="11" id="KW-1185">Reference proteome</keyword>
<keyword evidence="5" id="KW-0408">Iron</keyword>
<reference evidence="10 11" key="1">
    <citation type="submission" date="2018-12" db="EMBL/GenBank/DDBJ databases">
        <title>Flammeovirga pectinis sp. nov., isolated from the gut of the Korean scallop, Patinopecten yessoensis.</title>
        <authorList>
            <person name="Bae J.-W."/>
            <person name="Jeong Y.-S."/>
            <person name="Kang W."/>
        </authorList>
    </citation>
    <scope>NUCLEOTIDE SEQUENCE [LARGE SCALE GENOMIC DNA]</scope>
    <source>
        <strain evidence="10 11">L12M1</strain>
    </source>
</reference>
<dbReference type="Pfam" id="PF12801">
    <property type="entry name" value="Fer4_5"/>
    <property type="match status" value="1"/>
</dbReference>
<dbReference type="InterPro" id="IPR017896">
    <property type="entry name" value="4Fe4S_Fe-S-bd"/>
</dbReference>
<dbReference type="KEGG" id="fll:EI427_01035"/>